<keyword evidence="3" id="KW-1185">Reference proteome</keyword>
<protein>
    <submittedName>
        <fullName evidence="2">G4789 protein</fullName>
    </submittedName>
</protein>
<dbReference type="EMBL" id="CAXHTA020000007">
    <property type="protein sequence ID" value="CAL5222427.1"/>
    <property type="molecule type" value="Genomic_DNA"/>
</dbReference>
<organism evidence="2 3">
    <name type="scientific">Coccomyxa viridis</name>
    <dbReference type="NCBI Taxonomy" id="1274662"/>
    <lineage>
        <taxon>Eukaryota</taxon>
        <taxon>Viridiplantae</taxon>
        <taxon>Chlorophyta</taxon>
        <taxon>core chlorophytes</taxon>
        <taxon>Trebouxiophyceae</taxon>
        <taxon>Trebouxiophyceae incertae sedis</taxon>
        <taxon>Coccomyxaceae</taxon>
        <taxon>Coccomyxa</taxon>
    </lineage>
</organism>
<reference evidence="2 3" key="1">
    <citation type="submission" date="2024-06" db="EMBL/GenBank/DDBJ databases">
        <authorList>
            <person name="Kraege A."/>
            <person name="Thomma B."/>
        </authorList>
    </citation>
    <scope>NUCLEOTIDE SEQUENCE [LARGE SCALE GENOMIC DNA]</scope>
</reference>
<feature type="compositionally biased region" description="Polar residues" evidence="1">
    <location>
        <begin position="115"/>
        <end position="124"/>
    </location>
</feature>
<accession>A0ABP1FWC7</accession>
<evidence type="ECO:0000313" key="3">
    <source>
        <dbReference type="Proteomes" id="UP001497392"/>
    </source>
</evidence>
<proteinExistence type="predicted"/>
<evidence type="ECO:0000256" key="1">
    <source>
        <dbReference type="SAM" id="MobiDB-lite"/>
    </source>
</evidence>
<feature type="region of interest" description="Disordered" evidence="1">
    <location>
        <begin position="98"/>
        <end position="124"/>
    </location>
</feature>
<evidence type="ECO:0000313" key="2">
    <source>
        <dbReference type="EMBL" id="CAL5222427.1"/>
    </source>
</evidence>
<gene>
    <name evidence="2" type="primary">g4789</name>
    <name evidence="2" type="ORF">VP750_LOCUS4086</name>
</gene>
<sequence>MLSITLMQQLYAPLNYFGNYYRTIQRQLIDCPELLATNAGLTDISFSYVTEWPVIKNVSFTCPNGQTLTLMGATGGPIRRPGIGGGHQSPGRAFPDCGGSGGRKCTGSEGRHASHSPSTPMLQPKVSSIWEQPGSVHPYAEMPHFETELEITNFIAHRETFSYISELTGVALTIKGNHYEKGQRVPDGERKLYLIIKGPTEAVVKAEIKYILEEYTEKAMRKEVPAVGRYSSLVWLFMAHGRGIAAGLGLPPMAHALQL</sequence>
<name>A0ABP1FWC7_9CHLO</name>
<dbReference type="Proteomes" id="UP001497392">
    <property type="component" value="Unassembled WGS sequence"/>
</dbReference>
<comment type="caution">
    <text evidence="2">The sequence shown here is derived from an EMBL/GenBank/DDBJ whole genome shotgun (WGS) entry which is preliminary data.</text>
</comment>